<dbReference type="GO" id="GO:0042781">
    <property type="term" value="F:3'-tRNA processing endoribonuclease activity"/>
    <property type="evidence" value="ECO:0007669"/>
    <property type="project" value="TreeGrafter"/>
</dbReference>
<protein>
    <submittedName>
        <fullName evidence="2">Ribonuclease BN</fullName>
        <ecNumber evidence="2">3.1.-.-</ecNumber>
    </submittedName>
</protein>
<sequence length="339" mass="37343">MRPSFLPRLVNGPLFDPVVYVRILNERKSLLFDCGHFEGLAPRELLSLEAVCISHTHMDHFMGLDRVLRTILHRDQPLTIYGPEGITGKALSKLRSYTWNLSSGYALEITICEVLPGRMHITRTRADAGFDVTSRSTVPREGARISEGPRYTLDAVILEHTVPCLAYVLKEPFHLNILKNAFAGRGYIPGAWLDTLKAHIFAGRMDELITVSTHGGTEKVRVSRLKEELVITTPGQSVAFVTDISCSPENIAALKGPAHGADMLFIEAYYLHELKDHAAARGHLTARQAGMIAGMLGAGQVFPMHVSPRYHDRLGEIRAEVEAARREASEPGGSTGCTL</sequence>
<dbReference type="EMBL" id="CAADRM010000117">
    <property type="protein sequence ID" value="VFU16207.1"/>
    <property type="molecule type" value="Genomic_DNA"/>
</dbReference>
<dbReference type="SUPFAM" id="SSF56281">
    <property type="entry name" value="Metallo-hydrolase/oxidoreductase"/>
    <property type="match status" value="1"/>
</dbReference>
<dbReference type="EC" id="3.1.-.-" evidence="2"/>
<dbReference type="NCBIfam" id="NF002558">
    <property type="entry name" value="PRK02126.1"/>
    <property type="match status" value="1"/>
</dbReference>
<dbReference type="AlphaFoldDB" id="A0A485M5A4"/>
<dbReference type="InterPro" id="IPR001279">
    <property type="entry name" value="Metallo-B-lactamas"/>
</dbReference>
<organism evidence="2">
    <name type="scientific">anaerobic digester metagenome</name>
    <dbReference type="NCBI Taxonomy" id="1263854"/>
    <lineage>
        <taxon>unclassified sequences</taxon>
        <taxon>metagenomes</taxon>
        <taxon>ecological metagenomes</taxon>
    </lineage>
</organism>
<evidence type="ECO:0000313" key="2">
    <source>
        <dbReference type="EMBL" id="VFU16207.1"/>
    </source>
</evidence>
<reference evidence="2" key="1">
    <citation type="submission" date="2019-03" db="EMBL/GenBank/DDBJ databases">
        <authorList>
            <person name="Hao L."/>
        </authorList>
    </citation>
    <scope>NUCLEOTIDE SEQUENCE</scope>
</reference>
<dbReference type="InterPro" id="IPR036866">
    <property type="entry name" value="RibonucZ/Hydroxyglut_hydro"/>
</dbReference>
<dbReference type="Gene3D" id="3.60.15.10">
    <property type="entry name" value="Ribonuclease Z/Hydroxyacylglutathione hydrolase-like"/>
    <property type="match status" value="1"/>
</dbReference>
<evidence type="ECO:0000259" key="1">
    <source>
        <dbReference type="Pfam" id="PF00753"/>
    </source>
</evidence>
<dbReference type="PANTHER" id="PTHR46018">
    <property type="entry name" value="ZINC PHOSPHODIESTERASE ELAC PROTEIN 1"/>
    <property type="match status" value="1"/>
</dbReference>
<gene>
    <name evidence="2" type="primary">rbn</name>
    <name evidence="2" type="ORF">SCFA_520013</name>
</gene>
<dbReference type="PANTHER" id="PTHR46018:SF2">
    <property type="entry name" value="ZINC PHOSPHODIESTERASE ELAC PROTEIN 1"/>
    <property type="match status" value="1"/>
</dbReference>
<keyword evidence="2" id="KW-0378">Hydrolase</keyword>
<proteinExistence type="predicted"/>
<name>A0A485M5A4_9ZZZZ</name>
<feature type="domain" description="Metallo-beta-lactamase" evidence="1">
    <location>
        <begin position="18"/>
        <end position="70"/>
    </location>
</feature>
<accession>A0A485M5A4</accession>
<dbReference type="Pfam" id="PF00753">
    <property type="entry name" value="Lactamase_B"/>
    <property type="match status" value="1"/>
</dbReference>